<protein>
    <submittedName>
        <fullName evidence="1">Uncharacterized protein</fullName>
    </submittedName>
</protein>
<dbReference type="Proteomes" id="UP000005959">
    <property type="component" value="Unassembled WGS sequence"/>
</dbReference>
<comment type="caution">
    <text evidence="1">The sequence shown here is derived from an EMBL/GenBank/DDBJ whole genome shotgun (WGS) entry which is preliminary data.</text>
</comment>
<evidence type="ECO:0000313" key="1">
    <source>
        <dbReference type="EMBL" id="EHM42728.1"/>
    </source>
</evidence>
<organism evidence="1 2">
    <name type="scientific">Hafnia alvei ATCC 51873</name>
    <dbReference type="NCBI Taxonomy" id="1002364"/>
    <lineage>
        <taxon>Bacteria</taxon>
        <taxon>Pseudomonadati</taxon>
        <taxon>Pseudomonadota</taxon>
        <taxon>Gammaproteobacteria</taxon>
        <taxon>Enterobacterales</taxon>
        <taxon>Hafniaceae</taxon>
        <taxon>Hafnia</taxon>
    </lineage>
</organism>
<dbReference type="RefSeq" id="WP_004847062.1">
    <property type="nucleotide sequence ID" value="NZ_JH417518.1"/>
</dbReference>
<evidence type="ECO:0000313" key="2">
    <source>
        <dbReference type="Proteomes" id="UP000005959"/>
    </source>
</evidence>
<gene>
    <name evidence="1" type="ORF">HMPREF0454_02128</name>
</gene>
<reference evidence="1 2" key="1">
    <citation type="submission" date="2011-08" db="EMBL/GenBank/DDBJ databases">
        <authorList>
            <person name="Weinstock G."/>
            <person name="Sodergren E."/>
            <person name="Clifton S."/>
            <person name="Fulton L."/>
            <person name="Fulton B."/>
            <person name="Courtney L."/>
            <person name="Fronick C."/>
            <person name="Harrison M."/>
            <person name="Strong C."/>
            <person name="Farmer C."/>
            <person name="Delahaunty K."/>
            <person name="Markovic C."/>
            <person name="Hall O."/>
            <person name="Minx P."/>
            <person name="Tomlinson C."/>
            <person name="Mitreva M."/>
            <person name="Hou S."/>
            <person name="Chen J."/>
            <person name="Wollam A."/>
            <person name="Pepin K.H."/>
            <person name="Johnson M."/>
            <person name="Bhonagiri V."/>
            <person name="Zhang X."/>
            <person name="Suruliraj S."/>
            <person name="Warren W."/>
            <person name="Chinwalla A."/>
            <person name="Mardis E.R."/>
            <person name="Wilson R.K."/>
        </authorList>
    </citation>
    <scope>NUCLEOTIDE SEQUENCE [LARGE SCALE GENOMIC DNA]</scope>
    <source>
        <strain evidence="1 2">ATCC 51873</strain>
    </source>
</reference>
<dbReference type="EMBL" id="AGCI01000048">
    <property type="protein sequence ID" value="EHM42728.1"/>
    <property type="molecule type" value="Genomic_DNA"/>
</dbReference>
<sequence length="72" mass="8143">MDKRSLTASEIQSFSDELSNLIGLASLIHEQADKKLDSDYMDLVCSLGVLRKSMLNLSYKIYAAYEEVSKHE</sequence>
<proteinExistence type="predicted"/>
<dbReference type="HOGENOM" id="CLU_2716787_0_0_6"/>
<dbReference type="AlphaFoldDB" id="G9Y6M8"/>
<dbReference type="PATRIC" id="fig|1002364.3.peg.1924"/>
<name>G9Y6M8_HAFAL</name>
<accession>G9Y6M8</accession>